<sequence>SEVDLVANDGKQTIQRNICWRWLIEQFDGKIRFEPFCFQKVYLYINSTGFVGLSSQQRDHLFLSIKNGDGSWSLLSESGYYLCAAPNKSVYGAKSQNFATHFWLKPWHDIACCDCPDEFEIVGGKCGGFYTATIARHRLLLDDVIEKCVSLAVFIISAYLYCSGNGTLEHK</sequence>
<evidence type="ECO:0000313" key="2">
    <source>
        <dbReference type="Proteomes" id="UP001328107"/>
    </source>
</evidence>
<reference evidence="2" key="1">
    <citation type="submission" date="2022-10" db="EMBL/GenBank/DDBJ databases">
        <title>Genome assembly of Pristionchus species.</title>
        <authorList>
            <person name="Yoshida K."/>
            <person name="Sommer R.J."/>
        </authorList>
    </citation>
    <scope>NUCLEOTIDE SEQUENCE [LARGE SCALE GENOMIC DNA]</scope>
    <source>
        <strain evidence="2">RS5460</strain>
    </source>
</reference>
<dbReference type="InterPro" id="IPR008999">
    <property type="entry name" value="Actin-crosslinking"/>
</dbReference>
<protein>
    <recommendedName>
        <fullName evidence="3">Fascin domain-containing protein</fullName>
    </recommendedName>
</protein>
<evidence type="ECO:0000313" key="1">
    <source>
        <dbReference type="EMBL" id="GMR63069.1"/>
    </source>
</evidence>
<accession>A0AAN5DIS7</accession>
<organism evidence="1 2">
    <name type="scientific">Pristionchus mayeri</name>
    <dbReference type="NCBI Taxonomy" id="1317129"/>
    <lineage>
        <taxon>Eukaryota</taxon>
        <taxon>Metazoa</taxon>
        <taxon>Ecdysozoa</taxon>
        <taxon>Nematoda</taxon>
        <taxon>Chromadorea</taxon>
        <taxon>Rhabditida</taxon>
        <taxon>Rhabditina</taxon>
        <taxon>Diplogasteromorpha</taxon>
        <taxon>Diplogasteroidea</taxon>
        <taxon>Neodiplogasteridae</taxon>
        <taxon>Pristionchus</taxon>
    </lineage>
</organism>
<dbReference type="PANTHER" id="PTHR33351:SF1">
    <property type="entry name" value="IG-LIKE DOMAIN-CONTAINING PROTEIN-RELATED"/>
    <property type="match status" value="1"/>
</dbReference>
<feature type="non-terminal residue" evidence="1">
    <location>
        <position position="1"/>
    </location>
</feature>
<dbReference type="GO" id="GO:0030041">
    <property type="term" value="P:actin filament polymerization"/>
    <property type="evidence" value="ECO:0007669"/>
    <property type="project" value="TreeGrafter"/>
</dbReference>
<dbReference type="Proteomes" id="UP001328107">
    <property type="component" value="Unassembled WGS sequence"/>
</dbReference>
<dbReference type="InterPro" id="IPR052883">
    <property type="entry name" value="Hisactophilin"/>
</dbReference>
<evidence type="ECO:0008006" key="3">
    <source>
        <dbReference type="Google" id="ProtNLM"/>
    </source>
</evidence>
<name>A0AAN5DIS7_9BILA</name>
<dbReference type="PANTHER" id="PTHR33351">
    <property type="entry name" value="HISACTOPHILIN-1-RELATED"/>
    <property type="match status" value="1"/>
</dbReference>
<dbReference type="AlphaFoldDB" id="A0AAN5DIS7"/>
<gene>
    <name evidence="1" type="ORF">PMAYCL1PPCAC_33264</name>
</gene>
<dbReference type="Gene3D" id="2.80.10.50">
    <property type="match status" value="1"/>
</dbReference>
<dbReference type="EMBL" id="BTRK01000006">
    <property type="protein sequence ID" value="GMR63069.1"/>
    <property type="molecule type" value="Genomic_DNA"/>
</dbReference>
<keyword evidence="2" id="KW-1185">Reference proteome</keyword>
<comment type="caution">
    <text evidence="1">The sequence shown here is derived from an EMBL/GenBank/DDBJ whole genome shotgun (WGS) entry which is preliminary data.</text>
</comment>
<dbReference type="GO" id="GO:0015629">
    <property type="term" value="C:actin cytoskeleton"/>
    <property type="evidence" value="ECO:0007669"/>
    <property type="project" value="TreeGrafter"/>
</dbReference>
<proteinExistence type="predicted"/>
<dbReference type="GO" id="GO:0051015">
    <property type="term" value="F:actin filament binding"/>
    <property type="evidence" value="ECO:0007669"/>
    <property type="project" value="TreeGrafter"/>
</dbReference>
<dbReference type="SUPFAM" id="SSF50405">
    <property type="entry name" value="Actin-crosslinking proteins"/>
    <property type="match status" value="1"/>
</dbReference>